<name>A0ABQ7H037_DUNSA</name>
<comment type="subcellular location">
    <subcellularLocation>
        <location evidence="1">Nucleus</location>
    </subcellularLocation>
</comment>
<protein>
    <submittedName>
        <fullName evidence="5">Rec8 like protein-domain-containing protein</fullName>
    </submittedName>
</protein>
<evidence type="ECO:0000256" key="3">
    <source>
        <dbReference type="SAM" id="MobiDB-lite"/>
    </source>
</evidence>
<feature type="region of interest" description="Disordered" evidence="3">
    <location>
        <begin position="160"/>
        <end position="186"/>
    </location>
</feature>
<evidence type="ECO:0000256" key="2">
    <source>
        <dbReference type="ARBA" id="ARBA00023242"/>
    </source>
</evidence>
<feature type="domain" description="Rad21/Rec8-like protein N-terminal" evidence="4">
    <location>
        <begin position="1"/>
        <end position="91"/>
    </location>
</feature>
<gene>
    <name evidence="5" type="ORF">DUNSADRAFT_17427</name>
</gene>
<dbReference type="Pfam" id="PF04825">
    <property type="entry name" value="Rad21_Rec8_N"/>
    <property type="match status" value="1"/>
</dbReference>
<feature type="region of interest" description="Disordered" evidence="3">
    <location>
        <begin position="203"/>
        <end position="241"/>
    </location>
</feature>
<evidence type="ECO:0000313" key="5">
    <source>
        <dbReference type="EMBL" id="KAF5840210.1"/>
    </source>
</evidence>
<dbReference type="EMBL" id="MU069520">
    <property type="protein sequence ID" value="KAF5840210.1"/>
    <property type="molecule type" value="Genomic_DNA"/>
</dbReference>
<dbReference type="PANTHER" id="PTHR12585">
    <property type="entry name" value="SCC1 / RAD21 FAMILY MEMBER"/>
    <property type="match status" value="1"/>
</dbReference>
<evidence type="ECO:0000313" key="6">
    <source>
        <dbReference type="Proteomes" id="UP000815325"/>
    </source>
</evidence>
<sequence>MFYSTQILARKGPLGIIWIAAHMDKNLKRSQVAGAHIPGTVDALLDPEAPLALRLSGQLLLGVVRVYSRQLSFLQQDCQDALIRIRLTINADRQGGATATLLLPGGSSQDPEEVIPYDLEDVEVERLRDAPAPQPAAAADVLQGLGMGDVEQELKAPDWERAQGLGVQGREQRSSEGSGGIEGEGTPTAVAVRNAAAAAAAGGRGMLLPPGASGGREGEEQGGPEGGMGSSRQGSRLLGAPDSHVSVRARARPCPDQGCVSQTRVKVGQHTKAQGFVQARLDWNTGQDRSKDNGTGGSEKVKIRAALMADNFRCDD</sequence>
<dbReference type="InterPro" id="IPR039781">
    <property type="entry name" value="Rad21/Rec8-like"/>
</dbReference>
<proteinExistence type="predicted"/>
<accession>A0ABQ7H037</accession>
<keyword evidence="2" id="KW-0539">Nucleus</keyword>
<reference evidence="5" key="1">
    <citation type="submission" date="2017-08" db="EMBL/GenBank/DDBJ databases">
        <authorList>
            <person name="Polle J.E."/>
            <person name="Barry K."/>
            <person name="Cushman J."/>
            <person name="Schmutz J."/>
            <person name="Tran D."/>
            <person name="Hathwaick L.T."/>
            <person name="Yim W.C."/>
            <person name="Jenkins J."/>
            <person name="Mckie-Krisberg Z.M."/>
            <person name="Prochnik S."/>
            <person name="Lindquist E."/>
            <person name="Dockter R.B."/>
            <person name="Adam C."/>
            <person name="Molina H."/>
            <person name="Bunkerborg J."/>
            <person name="Jin E."/>
            <person name="Buchheim M."/>
            <person name="Magnuson J."/>
        </authorList>
    </citation>
    <scope>NUCLEOTIDE SEQUENCE</scope>
    <source>
        <strain evidence="5">CCAP 19/18</strain>
    </source>
</reference>
<dbReference type="InterPro" id="IPR006910">
    <property type="entry name" value="Rad21_Rec8_N"/>
</dbReference>
<dbReference type="PANTHER" id="PTHR12585:SF69">
    <property type="entry name" value="FI11703P"/>
    <property type="match status" value="1"/>
</dbReference>
<evidence type="ECO:0000259" key="4">
    <source>
        <dbReference type="Pfam" id="PF04825"/>
    </source>
</evidence>
<comment type="caution">
    <text evidence="5">The sequence shown here is derived from an EMBL/GenBank/DDBJ whole genome shotgun (WGS) entry which is preliminary data.</text>
</comment>
<evidence type="ECO:0000256" key="1">
    <source>
        <dbReference type="ARBA" id="ARBA00004123"/>
    </source>
</evidence>
<organism evidence="5 6">
    <name type="scientific">Dunaliella salina</name>
    <name type="common">Green alga</name>
    <name type="synonym">Protococcus salinus</name>
    <dbReference type="NCBI Taxonomy" id="3046"/>
    <lineage>
        <taxon>Eukaryota</taxon>
        <taxon>Viridiplantae</taxon>
        <taxon>Chlorophyta</taxon>
        <taxon>core chlorophytes</taxon>
        <taxon>Chlorophyceae</taxon>
        <taxon>CS clade</taxon>
        <taxon>Chlamydomonadales</taxon>
        <taxon>Dunaliellaceae</taxon>
        <taxon>Dunaliella</taxon>
    </lineage>
</organism>
<dbReference type="Proteomes" id="UP000815325">
    <property type="component" value="Unassembled WGS sequence"/>
</dbReference>
<keyword evidence="6" id="KW-1185">Reference proteome</keyword>